<feature type="region of interest" description="Disordered" evidence="1">
    <location>
        <begin position="44"/>
        <end position="63"/>
    </location>
</feature>
<organism evidence="2 3">
    <name type="scientific">Crenichthys baileyi</name>
    <name type="common">White River springfish</name>
    <dbReference type="NCBI Taxonomy" id="28760"/>
    <lineage>
        <taxon>Eukaryota</taxon>
        <taxon>Metazoa</taxon>
        <taxon>Chordata</taxon>
        <taxon>Craniata</taxon>
        <taxon>Vertebrata</taxon>
        <taxon>Euteleostomi</taxon>
        <taxon>Actinopterygii</taxon>
        <taxon>Neopterygii</taxon>
        <taxon>Teleostei</taxon>
        <taxon>Neoteleostei</taxon>
        <taxon>Acanthomorphata</taxon>
        <taxon>Ovalentaria</taxon>
        <taxon>Atherinomorphae</taxon>
        <taxon>Cyprinodontiformes</taxon>
        <taxon>Goodeidae</taxon>
        <taxon>Crenichthys</taxon>
    </lineage>
</organism>
<accession>A0AAV9RLL7</accession>
<dbReference type="Proteomes" id="UP001311232">
    <property type="component" value="Unassembled WGS sequence"/>
</dbReference>
<keyword evidence="3" id="KW-1185">Reference proteome</keyword>
<evidence type="ECO:0000256" key="1">
    <source>
        <dbReference type="SAM" id="MobiDB-lite"/>
    </source>
</evidence>
<comment type="caution">
    <text evidence="2">The sequence shown here is derived from an EMBL/GenBank/DDBJ whole genome shotgun (WGS) entry which is preliminary data.</text>
</comment>
<name>A0AAV9RLL7_9TELE</name>
<feature type="region of interest" description="Disordered" evidence="1">
    <location>
        <begin position="1"/>
        <end position="30"/>
    </location>
</feature>
<feature type="compositionally biased region" description="Basic and acidic residues" evidence="1">
    <location>
        <begin position="9"/>
        <end position="18"/>
    </location>
</feature>
<proteinExistence type="predicted"/>
<gene>
    <name evidence="2" type="ORF">CRENBAI_013538</name>
</gene>
<feature type="region of interest" description="Disordered" evidence="1">
    <location>
        <begin position="174"/>
        <end position="197"/>
    </location>
</feature>
<sequence>MFRVKRVNRQAEEKRDACQDDEQATALSTSSSEIPIRIPIITYSTDDDDEEPTSTATTTVENQTSVQTRGTSILCETPVTIYQHSPHQLNAPIKSYYLCKVQRPPLDTLQEEWSLEPYGLKGSWGYIFMYEIGELCLYQLDQDKVFIGSLALCTLTHSDWAVLRLAIPHLNDSPETVSMQEREDEEENELSPRPAKRGRTFHMPSDVEIAEREPLFSAVWGSKTTENGRWSLRASRRMNNRTSPSDLFVLEAFNQDCGILKTMLALSFEAWAEKMGEIGHRLSNLFHNSRSWIDVCKLTDTENRILRMSDATPYRDLYNHRAEIHFSPEHDESFNIGPYHPPSPDLFFSPSTTTSSFP</sequence>
<evidence type="ECO:0000313" key="3">
    <source>
        <dbReference type="Proteomes" id="UP001311232"/>
    </source>
</evidence>
<dbReference type="EMBL" id="JAHHUM010001732">
    <property type="protein sequence ID" value="KAK5609893.1"/>
    <property type="molecule type" value="Genomic_DNA"/>
</dbReference>
<evidence type="ECO:0000313" key="2">
    <source>
        <dbReference type="EMBL" id="KAK5609893.1"/>
    </source>
</evidence>
<reference evidence="2 3" key="1">
    <citation type="submission" date="2021-06" db="EMBL/GenBank/DDBJ databases">
        <authorList>
            <person name="Palmer J.M."/>
        </authorList>
    </citation>
    <scope>NUCLEOTIDE SEQUENCE [LARGE SCALE GENOMIC DNA]</scope>
    <source>
        <strain evidence="2 3">MEX-2019</strain>
        <tissue evidence="2">Muscle</tissue>
    </source>
</reference>
<dbReference type="AlphaFoldDB" id="A0AAV9RLL7"/>
<protein>
    <submittedName>
        <fullName evidence="2">Uncharacterized protein</fullName>
    </submittedName>
</protein>